<protein>
    <recommendedName>
        <fullName evidence="1">Integrase catalytic domain-containing protein</fullName>
    </recommendedName>
</protein>
<proteinExistence type="predicted"/>
<dbReference type="AlphaFoldDB" id="A0AAF0PU25"/>
<dbReference type="Proteomes" id="UP001234989">
    <property type="component" value="Chromosome 1"/>
</dbReference>
<organism evidence="2 3">
    <name type="scientific">Solanum verrucosum</name>
    <dbReference type="NCBI Taxonomy" id="315347"/>
    <lineage>
        <taxon>Eukaryota</taxon>
        <taxon>Viridiplantae</taxon>
        <taxon>Streptophyta</taxon>
        <taxon>Embryophyta</taxon>
        <taxon>Tracheophyta</taxon>
        <taxon>Spermatophyta</taxon>
        <taxon>Magnoliopsida</taxon>
        <taxon>eudicotyledons</taxon>
        <taxon>Gunneridae</taxon>
        <taxon>Pentapetalae</taxon>
        <taxon>asterids</taxon>
        <taxon>lamiids</taxon>
        <taxon>Solanales</taxon>
        <taxon>Solanaceae</taxon>
        <taxon>Solanoideae</taxon>
        <taxon>Solaneae</taxon>
        <taxon>Solanum</taxon>
    </lineage>
</organism>
<reference evidence="2" key="1">
    <citation type="submission" date="2023-08" db="EMBL/GenBank/DDBJ databases">
        <title>A de novo genome assembly of Solanum verrucosum Schlechtendal, a Mexican diploid species geographically isolated from the other diploid A-genome species in potato relatives.</title>
        <authorList>
            <person name="Hosaka K."/>
        </authorList>
    </citation>
    <scope>NUCLEOTIDE SEQUENCE</scope>
    <source>
        <tissue evidence="2">Young leaves</tissue>
    </source>
</reference>
<dbReference type="InterPro" id="IPR036397">
    <property type="entry name" value="RNaseH_sf"/>
</dbReference>
<sequence>MDFVIGLSLTLGKYDSVWVIVDRLTKSAHFAAVKTNYNSEQLAKIYSREIFRLNEILIFIVSDRGTQFTSHFWSSKQEWMGTKLDLSTAFHPQTASQFEQTVQVLEDML</sequence>
<dbReference type="PANTHER" id="PTHR35046">
    <property type="entry name" value="ZINC KNUCKLE (CCHC-TYPE) FAMILY PROTEIN"/>
    <property type="match status" value="1"/>
</dbReference>
<dbReference type="InterPro" id="IPR012337">
    <property type="entry name" value="RNaseH-like_sf"/>
</dbReference>
<dbReference type="InterPro" id="IPR001584">
    <property type="entry name" value="Integrase_cat-core"/>
</dbReference>
<evidence type="ECO:0000313" key="3">
    <source>
        <dbReference type="Proteomes" id="UP001234989"/>
    </source>
</evidence>
<name>A0AAF0PU25_SOLVR</name>
<dbReference type="PANTHER" id="PTHR35046:SF18">
    <property type="entry name" value="RNA-DIRECTED DNA POLYMERASE"/>
    <property type="match status" value="1"/>
</dbReference>
<accession>A0AAF0PU25</accession>
<dbReference type="SUPFAM" id="SSF53098">
    <property type="entry name" value="Ribonuclease H-like"/>
    <property type="match status" value="1"/>
</dbReference>
<dbReference type="GO" id="GO:0015074">
    <property type="term" value="P:DNA integration"/>
    <property type="evidence" value="ECO:0007669"/>
    <property type="project" value="InterPro"/>
</dbReference>
<dbReference type="PROSITE" id="PS50994">
    <property type="entry name" value="INTEGRASE"/>
    <property type="match status" value="1"/>
</dbReference>
<evidence type="ECO:0000259" key="1">
    <source>
        <dbReference type="PROSITE" id="PS50994"/>
    </source>
</evidence>
<dbReference type="GO" id="GO:0003676">
    <property type="term" value="F:nucleic acid binding"/>
    <property type="evidence" value="ECO:0007669"/>
    <property type="project" value="InterPro"/>
</dbReference>
<dbReference type="Gene3D" id="3.30.420.10">
    <property type="entry name" value="Ribonuclease H-like superfamily/Ribonuclease H"/>
    <property type="match status" value="1"/>
</dbReference>
<keyword evidence="3" id="KW-1185">Reference proteome</keyword>
<feature type="domain" description="Integrase catalytic" evidence="1">
    <location>
        <begin position="1"/>
        <end position="109"/>
    </location>
</feature>
<gene>
    <name evidence="2" type="ORF">MTR67_001324</name>
</gene>
<evidence type="ECO:0000313" key="2">
    <source>
        <dbReference type="EMBL" id="WMV07939.1"/>
    </source>
</evidence>
<dbReference type="EMBL" id="CP133612">
    <property type="protein sequence ID" value="WMV07939.1"/>
    <property type="molecule type" value="Genomic_DNA"/>
</dbReference>